<keyword evidence="1" id="KW-0472">Membrane</keyword>
<keyword evidence="1" id="KW-0812">Transmembrane</keyword>
<feature type="transmembrane region" description="Helical" evidence="1">
    <location>
        <begin position="12"/>
        <end position="35"/>
    </location>
</feature>
<evidence type="ECO:0000313" key="2">
    <source>
        <dbReference type="EMBL" id="MDX8153513.1"/>
    </source>
</evidence>
<evidence type="ECO:0008006" key="4">
    <source>
        <dbReference type="Google" id="ProtNLM"/>
    </source>
</evidence>
<sequence>MIRRRATAEDGWVMVPVIALLAIGLALSFAALLLVDRQTQAAQQERVGDAAQTLAEGVATATAGVLASDESNAVWTTPMTSCTVVTGDLGGAPSGTSRTLESNVRTAVNAYFDANAASTDGLSDYVSRNGRSTAWRVQICPTDDSATVTDARWDDATKLKLASTAALPTWPASTAKRTGQLGSQPTLWVRAQGDVRRTSTSGGDPQSGARAVAAKVQRGATMWNPDTSLALATGSFDNDLGAVTGQVLGTLTSTLGQKVLGGVAGTKGLLGKRDDLITDDPSNRASDGKAAIGVRCGLLQGADDTVKGLLGNGINLQQLDLNLCLGGTFGGLNQLLGKTGLNAVTDPLLGTNRYRNLDNYSVAPARAAEAFKTEAQTGDVGGSGRLQGVYRSQIAGSTYSPSSPSSVSECNLPWSQIWGGTTRADGTRAQDGTVVYIDQIGNGDQACSIDASRTVDVRAFVVNKGRLVIRGKVNGIVYALNGQECASAGAEGCTQRYRAQQPTREVIRVEGYRLADGSSTRVTGALWADGIRSKVGIYPGEQPTTLGGALGPLLSSVAAPIDTTLCSLPILGPLVNGLTNLLGGLLSVVTGGTAEARLPAGVAGPPTGDASSQACGLVKALVGGLGNLPGLSSLISANGGGGNVGYTYDRWQKCIPGVLNLFCAGQNMNWHKVGTGTDTATLPAGLLQDLLNNGPVGNLQQLLNSLAGTTPTMLVRRTDYIRAAAVRVPDNAAIVGGSFRNVGPLAAD</sequence>
<dbReference type="EMBL" id="JAXAVX010000015">
    <property type="protein sequence ID" value="MDX8153513.1"/>
    <property type="molecule type" value="Genomic_DNA"/>
</dbReference>
<dbReference type="RefSeq" id="WP_319955662.1">
    <property type="nucleotide sequence ID" value="NZ_JAXAVX010000015.1"/>
</dbReference>
<protein>
    <recommendedName>
        <fullName evidence="4">Flp pilus-assembly TadG-like N-terminal domain-containing protein</fullName>
    </recommendedName>
</protein>
<evidence type="ECO:0000313" key="3">
    <source>
        <dbReference type="Proteomes" id="UP001277761"/>
    </source>
</evidence>
<gene>
    <name evidence="2" type="ORF">SK069_18080</name>
</gene>
<dbReference type="Proteomes" id="UP001277761">
    <property type="component" value="Unassembled WGS sequence"/>
</dbReference>
<reference evidence="2 3" key="1">
    <citation type="submission" date="2023-11" db="EMBL/GenBank/DDBJ databases">
        <authorList>
            <person name="Xu M."/>
            <person name="Jiang T."/>
        </authorList>
    </citation>
    <scope>NUCLEOTIDE SEQUENCE [LARGE SCALE GENOMIC DNA]</scope>
    <source>
        <strain evidence="2 3">SD</strain>
    </source>
</reference>
<proteinExistence type="predicted"/>
<keyword evidence="1" id="KW-1133">Transmembrane helix</keyword>
<keyword evidence="3" id="KW-1185">Reference proteome</keyword>
<accession>A0ABU4VRI1</accession>
<organism evidence="2 3">
    <name type="scientific">Patulibacter brassicae</name>
    <dbReference type="NCBI Taxonomy" id="1705717"/>
    <lineage>
        <taxon>Bacteria</taxon>
        <taxon>Bacillati</taxon>
        <taxon>Actinomycetota</taxon>
        <taxon>Thermoleophilia</taxon>
        <taxon>Solirubrobacterales</taxon>
        <taxon>Patulibacteraceae</taxon>
        <taxon>Patulibacter</taxon>
    </lineage>
</organism>
<evidence type="ECO:0000256" key="1">
    <source>
        <dbReference type="SAM" id="Phobius"/>
    </source>
</evidence>
<comment type="caution">
    <text evidence="2">The sequence shown here is derived from an EMBL/GenBank/DDBJ whole genome shotgun (WGS) entry which is preliminary data.</text>
</comment>
<name>A0ABU4VRI1_9ACTN</name>